<reference evidence="2" key="1">
    <citation type="submission" date="2025-02" db="EMBL/GenBank/DDBJ databases">
        <authorList>
            <consortium name="NCBI Genome Project"/>
        </authorList>
    </citation>
    <scope>NUCLEOTIDE SEQUENCE</scope>
</reference>
<evidence type="ECO:0000256" key="1">
    <source>
        <dbReference type="SAM" id="MobiDB-lite"/>
    </source>
</evidence>
<name>A0AAJ8E3X9_ASPNG</name>
<dbReference type="KEGG" id="ang:An15g04020"/>
<accession>A0AAJ8E3X9</accession>
<dbReference type="VEuPathDB" id="FungiDB:An15g04020"/>
<reference evidence="2" key="2">
    <citation type="submission" date="2025-08" db="UniProtKB">
        <authorList>
            <consortium name="RefSeq"/>
        </authorList>
    </citation>
    <scope>IDENTIFICATION</scope>
</reference>
<dbReference type="GeneID" id="84593184"/>
<organism evidence="2">
    <name type="scientific">Aspergillus niger</name>
    <dbReference type="NCBI Taxonomy" id="5061"/>
    <lineage>
        <taxon>Eukaryota</taxon>
        <taxon>Fungi</taxon>
        <taxon>Dikarya</taxon>
        <taxon>Ascomycota</taxon>
        <taxon>Pezizomycotina</taxon>
        <taxon>Eurotiomycetes</taxon>
        <taxon>Eurotiomycetidae</taxon>
        <taxon>Eurotiales</taxon>
        <taxon>Aspergillaceae</taxon>
        <taxon>Aspergillus</taxon>
        <taxon>Aspergillus subgen. Circumdati</taxon>
    </lineage>
</organism>
<dbReference type="RefSeq" id="XP_059606498.1">
    <property type="nucleotide sequence ID" value="XM_059744634.1"/>
</dbReference>
<protein>
    <submittedName>
        <fullName evidence="2">Uncharacterized protein</fullName>
    </submittedName>
</protein>
<gene>
    <name evidence="2" type="ORF">An15g04020</name>
</gene>
<dbReference type="AlphaFoldDB" id="A0AAJ8E3X9"/>
<feature type="region of interest" description="Disordered" evidence="1">
    <location>
        <begin position="35"/>
        <end position="57"/>
    </location>
</feature>
<proteinExistence type="predicted"/>
<evidence type="ECO:0000313" key="2">
    <source>
        <dbReference type="RefSeq" id="XP_059606498.1"/>
    </source>
</evidence>
<sequence length="134" mass="14939">MGAGNLSLRCDAEKGITRRCQAGCQSLTYTRPVQRWRVSPDPNPDRSRTRKYSGPANACQYGGKLAANPEAWQNWQNGRLRVRDIFKMRGKDSLSPSAVHACSRLLLVIEAEDRVTLVLALNFPEFALSDSFPS</sequence>